<dbReference type="Pfam" id="PF03981">
    <property type="entry name" value="Ubiq_cyt_C_chap"/>
    <property type="match status" value="2"/>
</dbReference>
<gene>
    <name evidence="4" type="ORF">D9613_008963</name>
</gene>
<evidence type="ECO:0000256" key="2">
    <source>
        <dbReference type="SAM" id="MobiDB-lite"/>
    </source>
</evidence>
<feature type="compositionally biased region" description="Polar residues" evidence="2">
    <location>
        <begin position="44"/>
        <end position="54"/>
    </location>
</feature>
<comment type="caution">
    <text evidence="4">The sequence shown here is derived from an EMBL/GenBank/DDBJ whole genome shotgun (WGS) entry which is preliminary data.</text>
</comment>
<dbReference type="PANTHER" id="PTHR12184:SF1">
    <property type="entry name" value="UBIQUINOL-CYTOCHROME-C REDUCTASE COMPLEX ASSEMBLY FACTOR 1"/>
    <property type="match status" value="1"/>
</dbReference>
<evidence type="ECO:0000259" key="3">
    <source>
        <dbReference type="Pfam" id="PF03981"/>
    </source>
</evidence>
<dbReference type="InterPro" id="IPR007129">
    <property type="entry name" value="Ubiqinol_cyt_c_chaperone_CPB3"/>
</dbReference>
<dbReference type="AlphaFoldDB" id="A0A8H4R4W5"/>
<reference evidence="4 5" key="1">
    <citation type="submission" date="2019-12" db="EMBL/GenBank/DDBJ databases">
        <authorList>
            <person name="Floudas D."/>
            <person name="Bentzer J."/>
            <person name="Ahren D."/>
            <person name="Johansson T."/>
            <person name="Persson P."/>
            <person name="Tunlid A."/>
        </authorList>
    </citation>
    <scope>NUCLEOTIDE SEQUENCE [LARGE SCALE GENOMIC DNA]</scope>
    <source>
        <strain evidence="4 5">CBS 102.39</strain>
    </source>
</reference>
<protein>
    <recommendedName>
        <fullName evidence="3">Ubiquinol-cytochrome c chaperone domain-containing protein</fullName>
    </recommendedName>
</protein>
<dbReference type="GO" id="GO:0034551">
    <property type="term" value="P:mitochondrial respiratory chain complex III assembly"/>
    <property type="evidence" value="ECO:0007669"/>
    <property type="project" value="TreeGrafter"/>
</dbReference>
<dbReference type="Proteomes" id="UP000521872">
    <property type="component" value="Unassembled WGS sequence"/>
</dbReference>
<dbReference type="EMBL" id="JAACJL010000002">
    <property type="protein sequence ID" value="KAF4622225.1"/>
    <property type="molecule type" value="Genomic_DNA"/>
</dbReference>
<organism evidence="4 5">
    <name type="scientific">Agrocybe pediades</name>
    <dbReference type="NCBI Taxonomy" id="84607"/>
    <lineage>
        <taxon>Eukaryota</taxon>
        <taxon>Fungi</taxon>
        <taxon>Dikarya</taxon>
        <taxon>Basidiomycota</taxon>
        <taxon>Agaricomycotina</taxon>
        <taxon>Agaricomycetes</taxon>
        <taxon>Agaricomycetidae</taxon>
        <taxon>Agaricales</taxon>
        <taxon>Agaricineae</taxon>
        <taxon>Strophariaceae</taxon>
        <taxon>Agrocybe</taxon>
    </lineage>
</organism>
<keyword evidence="5" id="KW-1185">Reference proteome</keyword>
<feature type="compositionally biased region" description="Polar residues" evidence="2">
    <location>
        <begin position="68"/>
        <end position="77"/>
    </location>
</feature>
<accession>A0A8H4R4W5</accession>
<evidence type="ECO:0000313" key="5">
    <source>
        <dbReference type="Proteomes" id="UP000521872"/>
    </source>
</evidence>
<feature type="compositionally biased region" description="Low complexity" evidence="2">
    <location>
        <begin position="55"/>
        <end position="67"/>
    </location>
</feature>
<evidence type="ECO:0000256" key="1">
    <source>
        <dbReference type="ARBA" id="ARBA00006407"/>
    </source>
</evidence>
<dbReference type="GO" id="GO:0005739">
    <property type="term" value="C:mitochondrion"/>
    <property type="evidence" value="ECO:0007669"/>
    <property type="project" value="TreeGrafter"/>
</dbReference>
<sequence length="376" mass="42342">MVARSILLRHLRSQNISLASHPFPIRCITTTAANRAQKQKDTPKSGSVANDAQASTSTTSTTSSSSSNPEPEQQKSWLTRKVESSPAVRSAFLAFTGLLGYNSKTQVAGRQARAFYEDVCAVRPDEDREFWQKDCFLPPTFQSWFTVTNLHIWMLTVRLRALPPDHGKAYQQALIDHFFIDIEDRIRTVLQPPSEPQKPYTFESTFYTNPNKVKAFTADGKPKILGKAPDRLVNSQMKIFKEQWMGMGISCDLGLVRGDQELAGAIWRNLLGARGAQGIAYPDSKEAKTFRRAVNLVGGEVVNVAKIDLEKEETKDDGSGVHDFEPAEVDKYLTYPQVMLDLVGYIRRELARLEKVSDEDILNGRWEKLRFGRVKN</sequence>
<dbReference type="InterPro" id="IPR021150">
    <property type="entry name" value="Ubiq_cyt_c_chap"/>
</dbReference>
<feature type="region of interest" description="Disordered" evidence="2">
    <location>
        <begin position="34"/>
        <end position="81"/>
    </location>
</feature>
<evidence type="ECO:0000313" key="4">
    <source>
        <dbReference type="EMBL" id="KAF4622225.1"/>
    </source>
</evidence>
<name>A0A8H4R4W5_9AGAR</name>
<feature type="domain" description="Ubiquinol-cytochrome c chaperone" evidence="3">
    <location>
        <begin position="134"/>
        <end position="192"/>
    </location>
</feature>
<feature type="domain" description="Ubiquinol-cytochrome c chaperone" evidence="3">
    <location>
        <begin position="229"/>
        <end position="281"/>
    </location>
</feature>
<dbReference type="PANTHER" id="PTHR12184">
    <property type="entry name" value="UBIQUINOL-CYTOCHROME C REDUCTASE COMPLEX ASSEMBLY FACTOR 1 FAMILY MEMBER"/>
    <property type="match status" value="1"/>
</dbReference>
<comment type="similarity">
    <text evidence="1">Belongs to the CBP3 family.</text>
</comment>
<proteinExistence type="inferred from homology"/>